<dbReference type="EMBL" id="MDZA01000415">
    <property type="protein sequence ID" value="OGX83576.1"/>
    <property type="molecule type" value="Genomic_DNA"/>
</dbReference>
<proteinExistence type="predicted"/>
<accession>A0A1G1SY92</accession>
<dbReference type="Proteomes" id="UP000177506">
    <property type="component" value="Unassembled WGS sequence"/>
</dbReference>
<evidence type="ECO:0000313" key="1">
    <source>
        <dbReference type="EMBL" id="OGX83576.1"/>
    </source>
</evidence>
<dbReference type="AlphaFoldDB" id="A0A1G1SY92"/>
<comment type="caution">
    <text evidence="1">The sequence shown here is derived from an EMBL/GenBank/DDBJ whole genome shotgun (WGS) entry which is preliminary data.</text>
</comment>
<evidence type="ECO:0000313" key="2">
    <source>
        <dbReference type="Proteomes" id="UP000177506"/>
    </source>
</evidence>
<keyword evidence="2" id="KW-1185">Reference proteome</keyword>
<gene>
    <name evidence="1" type="ORF">BEN49_02160</name>
</gene>
<name>A0A1G1SY92_9BACT</name>
<reference evidence="1 2" key="1">
    <citation type="submission" date="2016-08" db="EMBL/GenBank/DDBJ databases">
        <title>Hymenobacter coccineus sp. nov., Hymenobacter lapidarius sp. nov. and Hymenobacter glacialis sp. nov., isolated from Antarctic soil.</title>
        <authorList>
            <person name="Sedlacek I."/>
            <person name="Kralova S."/>
            <person name="Kyrova K."/>
            <person name="Maslanova I."/>
            <person name="Stankova E."/>
            <person name="Vrbovska V."/>
            <person name="Nemec M."/>
            <person name="Bartak M."/>
            <person name="Svec P."/>
            <person name="Busse H.-J."/>
            <person name="Pantucek R."/>
        </authorList>
    </citation>
    <scope>NUCLEOTIDE SEQUENCE [LARGE SCALE GENOMIC DNA]</scope>
    <source>
        <strain evidence="1 2">CCM 8649</strain>
    </source>
</reference>
<sequence>MHHVVGALLALVFAQLLADDGLHVSGGAVGVAAQHAGFAHGQRRGHGDDAVERFIGPRLEEQRGFLEEVGGPGGLLRGGPAGKIVAHPRVHQRVELRQLRGVGKHGAGQRGAIELPGGGVRIGSKGA</sequence>
<protein>
    <submittedName>
        <fullName evidence="1">Uncharacterized protein</fullName>
    </submittedName>
</protein>
<organism evidence="1 2">
    <name type="scientific">Hymenobacter coccineus</name>
    <dbReference type="NCBI Taxonomy" id="1908235"/>
    <lineage>
        <taxon>Bacteria</taxon>
        <taxon>Pseudomonadati</taxon>
        <taxon>Bacteroidota</taxon>
        <taxon>Cytophagia</taxon>
        <taxon>Cytophagales</taxon>
        <taxon>Hymenobacteraceae</taxon>
        <taxon>Hymenobacter</taxon>
    </lineage>
</organism>